<evidence type="ECO:0008006" key="8">
    <source>
        <dbReference type="Google" id="ProtNLM"/>
    </source>
</evidence>
<evidence type="ECO:0000259" key="3">
    <source>
        <dbReference type="Pfam" id="PF03178"/>
    </source>
</evidence>
<dbReference type="OMA" id="PMTKFKL"/>
<evidence type="ECO:0000256" key="1">
    <source>
        <dbReference type="ARBA" id="ARBA00004123"/>
    </source>
</evidence>
<dbReference type="InterPro" id="IPR018846">
    <property type="entry name" value="Beta-prop_RSE1/DDB1/CPSF1_1st"/>
</dbReference>
<dbReference type="Pfam" id="PF10433">
    <property type="entry name" value="Beta-prop_RSE1_1st"/>
    <property type="match status" value="1"/>
</dbReference>
<protein>
    <recommendedName>
        <fullName evidence="8">Cleavage and polyadenylation specificity factor subunit 1</fullName>
    </recommendedName>
</protein>
<organism evidence="6 7">
    <name type="scientific">Oryza sativa subsp. indica</name>
    <name type="common">Rice</name>
    <dbReference type="NCBI Taxonomy" id="39946"/>
    <lineage>
        <taxon>Eukaryota</taxon>
        <taxon>Viridiplantae</taxon>
        <taxon>Streptophyta</taxon>
        <taxon>Embryophyta</taxon>
        <taxon>Tracheophyta</taxon>
        <taxon>Spermatophyta</taxon>
        <taxon>Magnoliopsida</taxon>
        <taxon>Liliopsida</taxon>
        <taxon>Poales</taxon>
        <taxon>Poaceae</taxon>
        <taxon>BOP clade</taxon>
        <taxon>Oryzoideae</taxon>
        <taxon>Oryzeae</taxon>
        <taxon>Oryzinae</taxon>
        <taxon>Oryza</taxon>
        <taxon>Oryza sativa</taxon>
    </lineage>
</organism>
<feature type="domain" description="RSE1/DDB1/CPSF1 first beta-propeller" evidence="4">
    <location>
        <begin position="107"/>
        <end position="446"/>
    </location>
</feature>
<dbReference type="InterPro" id="IPR004871">
    <property type="entry name" value="RSE1/DDB1/CPSF1_C"/>
</dbReference>
<dbReference type="FunFam" id="2.130.10.10:FF:000402">
    <property type="entry name" value="Cleavage and polyadenylation specificity factor subunit 1"/>
    <property type="match status" value="1"/>
</dbReference>
<name>B8ARM5_ORYSI</name>
<dbReference type="InterPro" id="IPR058543">
    <property type="entry name" value="Beta-prop_RSE1/DDB1/CPSF1_2nd"/>
</dbReference>
<reference evidence="6 7" key="1">
    <citation type="journal article" date="2005" name="PLoS Biol.">
        <title>The genomes of Oryza sativa: a history of duplications.</title>
        <authorList>
            <person name="Yu J."/>
            <person name="Wang J."/>
            <person name="Lin W."/>
            <person name="Li S."/>
            <person name="Li H."/>
            <person name="Zhou J."/>
            <person name="Ni P."/>
            <person name="Dong W."/>
            <person name="Hu S."/>
            <person name="Zeng C."/>
            <person name="Zhang J."/>
            <person name="Zhang Y."/>
            <person name="Li R."/>
            <person name="Xu Z."/>
            <person name="Li S."/>
            <person name="Li X."/>
            <person name="Zheng H."/>
            <person name="Cong L."/>
            <person name="Lin L."/>
            <person name="Yin J."/>
            <person name="Geng J."/>
            <person name="Li G."/>
            <person name="Shi J."/>
            <person name="Liu J."/>
            <person name="Lv H."/>
            <person name="Li J."/>
            <person name="Wang J."/>
            <person name="Deng Y."/>
            <person name="Ran L."/>
            <person name="Shi X."/>
            <person name="Wang X."/>
            <person name="Wu Q."/>
            <person name="Li C."/>
            <person name="Ren X."/>
            <person name="Wang J."/>
            <person name="Wang X."/>
            <person name="Li D."/>
            <person name="Liu D."/>
            <person name="Zhang X."/>
            <person name="Ji Z."/>
            <person name="Zhao W."/>
            <person name="Sun Y."/>
            <person name="Zhang Z."/>
            <person name="Bao J."/>
            <person name="Han Y."/>
            <person name="Dong L."/>
            <person name="Ji J."/>
            <person name="Chen P."/>
            <person name="Wu S."/>
            <person name="Liu J."/>
            <person name="Xiao Y."/>
            <person name="Bu D."/>
            <person name="Tan J."/>
            <person name="Yang L."/>
            <person name="Ye C."/>
            <person name="Zhang J."/>
            <person name="Xu J."/>
            <person name="Zhou Y."/>
            <person name="Yu Y."/>
            <person name="Zhang B."/>
            <person name="Zhuang S."/>
            <person name="Wei H."/>
            <person name="Liu B."/>
            <person name="Lei M."/>
            <person name="Yu H."/>
            <person name="Li Y."/>
            <person name="Xu H."/>
            <person name="Wei S."/>
            <person name="He X."/>
            <person name="Fang L."/>
            <person name="Zhang Z."/>
            <person name="Zhang Y."/>
            <person name="Huang X."/>
            <person name="Su Z."/>
            <person name="Tong W."/>
            <person name="Li J."/>
            <person name="Tong Z."/>
            <person name="Li S."/>
            <person name="Ye J."/>
            <person name="Wang L."/>
            <person name="Fang L."/>
            <person name="Lei T."/>
            <person name="Chen C."/>
            <person name="Chen H."/>
            <person name="Xu Z."/>
            <person name="Li H."/>
            <person name="Huang H."/>
            <person name="Zhang F."/>
            <person name="Xu H."/>
            <person name="Li N."/>
            <person name="Zhao C."/>
            <person name="Li S."/>
            <person name="Dong L."/>
            <person name="Huang Y."/>
            <person name="Li L."/>
            <person name="Xi Y."/>
            <person name="Qi Q."/>
            <person name="Li W."/>
            <person name="Zhang B."/>
            <person name="Hu W."/>
            <person name="Zhang Y."/>
            <person name="Tian X."/>
            <person name="Jiao Y."/>
            <person name="Liang X."/>
            <person name="Jin J."/>
            <person name="Gao L."/>
            <person name="Zheng W."/>
            <person name="Hao B."/>
            <person name="Liu S."/>
            <person name="Wang W."/>
            <person name="Yuan L."/>
            <person name="Cao M."/>
            <person name="McDermott J."/>
            <person name="Samudrala R."/>
            <person name="Wang J."/>
            <person name="Wong G.K."/>
            <person name="Yang H."/>
        </authorList>
    </citation>
    <scope>NUCLEOTIDE SEQUENCE [LARGE SCALE GENOMIC DNA]</scope>
    <source>
        <strain evidence="7">cv. 93-11</strain>
    </source>
</reference>
<feature type="domain" description="RSE1/DDB1/CPSF1 C-terminal" evidence="3">
    <location>
        <begin position="1282"/>
        <end position="1468"/>
    </location>
</feature>
<dbReference type="EMBL" id="CM000129">
    <property type="protein sequence ID" value="EEC76888.1"/>
    <property type="molecule type" value="Genomic_DNA"/>
</dbReference>
<dbReference type="Gene3D" id="2.130.10.10">
    <property type="entry name" value="YVTN repeat-like/Quinoprotein amine dehydrogenase"/>
    <property type="match status" value="3"/>
</dbReference>
<dbReference type="STRING" id="39946.B8ARM5"/>
<dbReference type="Proteomes" id="UP000007015">
    <property type="component" value="Chromosome 4"/>
</dbReference>
<evidence type="ECO:0000259" key="4">
    <source>
        <dbReference type="Pfam" id="PF10433"/>
    </source>
</evidence>
<dbReference type="Gramene" id="BGIOSGA015478-TA">
    <property type="protein sequence ID" value="BGIOSGA015478-PA"/>
    <property type="gene ID" value="BGIOSGA015478"/>
</dbReference>
<evidence type="ECO:0000313" key="7">
    <source>
        <dbReference type="Proteomes" id="UP000007015"/>
    </source>
</evidence>
<dbReference type="HOGENOM" id="CLU_002414_0_0_1"/>
<evidence type="ECO:0000259" key="5">
    <source>
        <dbReference type="Pfam" id="PF23726"/>
    </source>
</evidence>
<accession>B8ARM5</accession>
<evidence type="ECO:0000256" key="2">
    <source>
        <dbReference type="ARBA" id="ARBA00023242"/>
    </source>
</evidence>
<dbReference type="Pfam" id="PF03178">
    <property type="entry name" value="CPSF_A"/>
    <property type="match status" value="1"/>
</dbReference>
<feature type="domain" description="RSE1/DDB1/CPSF1 second beta-propeller" evidence="5">
    <location>
        <begin position="569"/>
        <end position="1001"/>
    </location>
</feature>
<evidence type="ECO:0000313" key="6">
    <source>
        <dbReference type="EMBL" id="EEC76888.1"/>
    </source>
</evidence>
<keyword evidence="7" id="KW-1185">Reference proteome</keyword>
<dbReference type="InterPro" id="IPR015943">
    <property type="entry name" value="WD40/YVTN_repeat-like_dom_sf"/>
</dbReference>
<dbReference type="GO" id="GO:0005634">
    <property type="term" value="C:nucleus"/>
    <property type="evidence" value="ECO:0007669"/>
    <property type="project" value="UniProtKB-SubCell"/>
</dbReference>
<dbReference type="InterPro" id="IPR050358">
    <property type="entry name" value="RSE1/DDB1/CFT1"/>
</dbReference>
<dbReference type="GO" id="GO:0003676">
    <property type="term" value="F:nucleic acid binding"/>
    <property type="evidence" value="ECO:0007669"/>
    <property type="project" value="InterPro"/>
</dbReference>
<dbReference type="Pfam" id="PF23726">
    <property type="entry name" value="Beta-prop_RSE1_2nd"/>
    <property type="match status" value="1"/>
</dbReference>
<keyword evidence="2" id="KW-0539">Nucleus</keyword>
<sequence>MSYAAYKMMHWPTGVDHCAAGFVTHSPSDAAAFFTAATVGPGPEGDIDSAAAASRPRRLGPSPNLVVAAANVLEVYAVRAETAAEDGGGGTQPSSSSGAVLDGISGARLELVCYYRLHGNIESMTVLSDGAENRRATIALAFKDAKITCLEFDDAIHGLRTSSMHCFEGPEWQHLKRGRESFAWGPVIKADPLGRCGAALAYGLQMIILKAAQVGHSLVGEDEPTCALSSTAVRIESSYLIDLRALDMNHVKDFAFVHGYIEPVLVILHEQEPTWAGRILSKHHTCMISAFSISMTLKQHPVIWSAANLPHDAYQLLAVPPPISGVLVICANSIHYHSQSTSCSLDLNNFSSHPDGSPEISKSNFQVELDAAKATWFSNDIVMFSSKAGEMLLLTVVYDGRVVQRLDLMKSKASVLSSAVTSIGNSFFFLGSRLGDSLLVQFSYGASKSVLQDLTNERSADIEGDLPFSKRLKRIPSDVLQDVTSVEELSFQNIIAPNSLESAQKISYIVRDALINVGPLKDFSYGLRANADPNAMGNAKQSNYELVCCSGHGKNGSLSVLQQSIRPDLITEVELPSCRGIWTVYYKSYRGQMAEDNEYHAYLIISLENRTMVLETGDDLGEVTETVDYFVQASTIAAGNLFGRRRVIQVYGKGARVLDGSFMTQELNFTTHASESSSSEALGVACASIADPYVLLKMVDGSVQLLIGDYCTCTLSVNAPSIFISSSERIAACTLYRDRGPEPWLRKTRSDAWLSTGIAEAIDGNGTSSHDQSDIYCIICYESGKLEIFEVPSFRCVFSVENFISGEALLVDKFSQLIYEDSTKERYDCTKASLKKEAGDSIRIVELAMHRWSGQFSRPFLFGLLNDGTLLCYHAFSYEASESNVKRVPLSPQGSADHHNASDSRLRNLRFHRVSIDITSREDIPTLGRPRITTFNNVGGYEGLFLSGTRPAWVMVCRQRLRVHPQLCDGPIEAFTVLHNVNCSHGFIYVTSQGFLKICQLPSAYNYDNYWPVQKVPLHGTPHQVTYYAEQSLYPLIVSVPVVRPLNQVLSSMADQESVHHMDNDVTSTDALHKTYTVDEFEVRILELEKPGGHWETKSTIPMQLFENALTVRIVTLHNTTTKENETLLAIGTAYVLGEDVAARGRVLLFSFMKSENSQNLVTEVYSKESKGAVSAVASLQGHLLIASGPKITLNKWTGAELTAVAFYDAPLHVVSLNIVKNFVLFGDIHKSIYFLSWKEQGSQLSLLAKDFGSLDCFATEFLIDGSTLSLVASDSDKNVQVKNFVLFGDIHKSIYFLSWKEQGSQLSLLAKDFGSLDCFATEFLIDGSTLSLVASDSDKNVQIFYYAPKMVESWKGQKLLSRAEFHVGAHITKFLRLQMLPTQGLSSEKTNRFALLFGNLDGGIGCIAPIDELTFRRLQSLQRKLVDAVPHVCGLNPRSFRQFHSNGKGHRPGPDNIIDFELLAHYEMLSLDEQLDVAQQIGTTRSQILSNFSDISLGTSFL</sequence>
<dbReference type="PANTHER" id="PTHR10644">
    <property type="entry name" value="DNA REPAIR/RNA PROCESSING CPSF FAMILY"/>
    <property type="match status" value="1"/>
</dbReference>
<gene>
    <name evidence="6" type="ORF">OsI_15095</name>
</gene>
<comment type="subcellular location">
    <subcellularLocation>
        <location evidence="1">Nucleus</location>
    </subcellularLocation>
</comment>
<proteinExistence type="predicted"/>